<dbReference type="Proteomes" id="UP000188184">
    <property type="component" value="Chromosome"/>
</dbReference>
<evidence type="ECO:0000313" key="2">
    <source>
        <dbReference type="EMBL" id="AQQ52105.1"/>
    </source>
</evidence>
<dbReference type="CDD" id="cd04301">
    <property type="entry name" value="NAT_SF"/>
    <property type="match status" value="1"/>
</dbReference>
<dbReference type="AlphaFoldDB" id="A0A1Q2KV58"/>
<dbReference type="Gene3D" id="3.40.630.30">
    <property type="match status" value="1"/>
</dbReference>
<evidence type="ECO:0000313" key="3">
    <source>
        <dbReference type="Proteomes" id="UP000188184"/>
    </source>
</evidence>
<dbReference type="RefSeq" id="WP_077587976.1">
    <property type="nucleotide sequence ID" value="NZ_CP019640.1"/>
</dbReference>
<keyword evidence="3" id="KW-1185">Reference proteome</keyword>
<dbReference type="KEGG" id="pmar:B0X71_02505"/>
<evidence type="ECO:0000259" key="1">
    <source>
        <dbReference type="PROSITE" id="PS51729"/>
    </source>
</evidence>
<dbReference type="GO" id="GO:0016740">
    <property type="term" value="F:transferase activity"/>
    <property type="evidence" value="ECO:0007669"/>
    <property type="project" value="UniProtKB-KW"/>
</dbReference>
<dbReference type="PANTHER" id="PTHR31435:SF10">
    <property type="entry name" value="BSR4717 PROTEIN"/>
    <property type="match status" value="1"/>
</dbReference>
<dbReference type="SUPFAM" id="SSF55729">
    <property type="entry name" value="Acyl-CoA N-acyltransferases (Nat)"/>
    <property type="match status" value="1"/>
</dbReference>
<dbReference type="InterPro" id="IPR016181">
    <property type="entry name" value="Acyl_CoA_acyltransferase"/>
</dbReference>
<feature type="domain" description="N-acetyltransferase" evidence="1">
    <location>
        <begin position="7"/>
        <end position="93"/>
    </location>
</feature>
<proteinExistence type="predicted"/>
<protein>
    <submittedName>
        <fullName evidence="2">GNAT family N-acetyltransferase</fullName>
    </submittedName>
</protein>
<sequence>MEFKFTELGHDHFAFRNEKSGDTLAEITWTQMADVMVVEHTFVDPSLRGQGIAKQLLDRTADYARENQYRIEPVCSYVVTAFERSNEYDDLKV</sequence>
<organism evidence="2 3">
    <name type="scientific">Planococcus lenghuensis</name>
    <dbReference type="NCBI Taxonomy" id="2213202"/>
    <lineage>
        <taxon>Bacteria</taxon>
        <taxon>Bacillati</taxon>
        <taxon>Bacillota</taxon>
        <taxon>Bacilli</taxon>
        <taxon>Bacillales</taxon>
        <taxon>Caryophanaceae</taxon>
        <taxon>Planococcus</taxon>
    </lineage>
</organism>
<keyword evidence="2" id="KW-0808">Transferase</keyword>
<dbReference type="EMBL" id="CP019640">
    <property type="protein sequence ID" value="AQQ52105.1"/>
    <property type="molecule type" value="Genomic_DNA"/>
</dbReference>
<dbReference type="OrthoDB" id="9793389at2"/>
<dbReference type="PANTHER" id="PTHR31435">
    <property type="entry name" value="PROTEIN NATD1"/>
    <property type="match status" value="1"/>
</dbReference>
<name>A0A1Q2KV58_9BACL</name>
<dbReference type="Pfam" id="PF14542">
    <property type="entry name" value="Acetyltransf_CG"/>
    <property type="match status" value="1"/>
</dbReference>
<reference evidence="2 3" key="1">
    <citation type="submission" date="2017-02" db="EMBL/GenBank/DDBJ databases">
        <title>The complete genomic sequence of a novel cold adapted crude oil-degrading bacterium Planococcus qaidamina Y42.</title>
        <authorList>
            <person name="Yang R."/>
        </authorList>
    </citation>
    <scope>NUCLEOTIDE SEQUENCE [LARGE SCALE GENOMIC DNA]</scope>
    <source>
        <strain evidence="2 3">Y42</strain>
    </source>
</reference>
<accession>A0A1Q2KV58</accession>
<dbReference type="InterPro" id="IPR045057">
    <property type="entry name" value="Gcn5-rel_NAT"/>
</dbReference>
<dbReference type="InterPro" id="IPR031165">
    <property type="entry name" value="GNAT_YJDJ"/>
</dbReference>
<dbReference type="PROSITE" id="PS51729">
    <property type="entry name" value="GNAT_YJDJ"/>
    <property type="match status" value="1"/>
</dbReference>
<gene>
    <name evidence="2" type="ORF">B0X71_02505</name>
</gene>